<comment type="caution">
    <text evidence="2">The sequence shown here is derived from an EMBL/GenBank/DDBJ whole genome shotgun (WGS) entry which is preliminary data.</text>
</comment>
<name>A0ABV9NFW2_9GAMM</name>
<keyword evidence="1" id="KW-0472">Membrane</keyword>
<keyword evidence="1" id="KW-1133">Transmembrane helix</keyword>
<sequence length="50" mass="5247">MSPDPIQVLPTPSLLDELLRVTGAIAVACFCVALHFAASEPRRIGLGGSR</sequence>
<keyword evidence="3" id="KW-1185">Reference proteome</keyword>
<keyword evidence="1" id="KW-0812">Transmembrane</keyword>
<evidence type="ECO:0000313" key="3">
    <source>
        <dbReference type="Proteomes" id="UP001595892"/>
    </source>
</evidence>
<evidence type="ECO:0000313" key="2">
    <source>
        <dbReference type="EMBL" id="MFC4726730.1"/>
    </source>
</evidence>
<reference evidence="3" key="1">
    <citation type="journal article" date="2019" name="Int. J. Syst. Evol. Microbiol.">
        <title>The Global Catalogue of Microorganisms (GCM) 10K type strain sequencing project: providing services to taxonomists for standard genome sequencing and annotation.</title>
        <authorList>
            <consortium name="The Broad Institute Genomics Platform"/>
            <consortium name="The Broad Institute Genome Sequencing Center for Infectious Disease"/>
            <person name="Wu L."/>
            <person name="Ma J."/>
        </authorList>
    </citation>
    <scope>NUCLEOTIDE SEQUENCE [LARGE SCALE GENOMIC DNA]</scope>
    <source>
        <strain evidence="3">CGMCC 1.13574</strain>
    </source>
</reference>
<gene>
    <name evidence="2" type="ORF">ACFO3Q_00870</name>
</gene>
<dbReference type="Proteomes" id="UP001595892">
    <property type="component" value="Unassembled WGS sequence"/>
</dbReference>
<protein>
    <submittedName>
        <fullName evidence="2">Uncharacterized protein</fullName>
    </submittedName>
</protein>
<organism evidence="2 3">
    <name type="scientific">Coralloluteibacterium thermophilum</name>
    <dbReference type="NCBI Taxonomy" id="2707049"/>
    <lineage>
        <taxon>Bacteria</taxon>
        <taxon>Pseudomonadati</taxon>
        <taxon>Pseudomonadota</taxon>
        <taxon>Gammaproteobacteria</taxon>
        <taxon>Lysobacterales</taxon>
        <taxon>Lysobacteraceae</taxon>
        <taxon>Coralloluteibacterium</taxon>
    </lineage>
</organism>
<dbReference type="EMBL" id="JBHSGG010000002">
    <property type="protein sequence ID" value="MFC4726730.1"/>
    <property type="molecule type" value="Genomic_DNA"/>
</dbReference>
<proteinExistence type="predicted"/>
<dbReference type="RefSeq" id="WP_377002657.1">
    <property type="nucleotide sequence ID" value="NZ_JBHSGG010000002.1"/>
</dbReference>
<evidence type="ECO:0000256" key="1">
    <source>
        <dbReference type="SAM" id="Phobius"/>
    </source>
</evidence>
<feature type="transmembrane region" description="Helical" evidence="1">
    <location>
        <begin position="18"/>
        <end position="38"/>
    </location>
</feature>
<accession>A0ABV9NFW2</accession>